<keyword evidence="2" id="KW-1185">Reference proteome</keyword>
<comment type="caution">
    <text evidence="1">The sequence shown here is derived from an EMBL/GenBank/DDBJ whole genome shotgun (WGS) entry which is preliminary data.</text>
</comment>
<gene>
    <name evidence="1" type="ORF">B0A50_06188</name>
</gene>
<evidence type="ECO:0000313" key="2">
    <source>
        <dbReference type="Proteomes" id="UP000308549"/>
    </source>
</evidence>
<sequence>MRFNPEFLRLTAFVNGHFLRRFRRHAKVIQKGKFREFLKEVVERVEPLAPGLKHRALSGMLPVPQFTKGGGGQSSAAGFSSFPNILAARIQLLFDWDDGFKRVWKDAD</sequence>
<dbReference type="EMBL" id="NAJL01000038">
    <property type="protein sequence ID" value="TKA25123.1"/>
    <property type="molecule type" value="Genomic_DNA"/>
</dbReference>
<proteinExistence type="predicted"/>
<organism evidence="1 2">
    <name type="scientific">Salinomyces thailandicus</name>
    <dbReference type="NCBI Taxonomy" id="706561"/>
    <lineage>
        <taxon>Eukaryota</taxon>
        <taxon>Fungi</taxon>
        <taxon>Dikarya</taxon>
        <taxon>Ascomycota</taxon>
        <taxon>Pezizomycotina</taxon>
        <taxon>Dothideomycetes</taxon>
        <taxon>Dothideomycetidae</taxon>
        <taxon>Mycosphaerellales</taxon>
        <taxon>Teratosphaeriaceae</taxon>
        <taxon>Salinomyces</taxon>
    </lineage>
</organism>
<accession>A0A4U0TSC7</accession>
<reference evidence="1 2" key="1">
    <citation type="submission" date="2017-03" db="EMBL/GenBank/DDBJ databases">
        <title>Genomes of endolithic fungi from Antarctica.</title>
        <authorList>
            <person name="Coleine C."/>
            <person name="Masonjones S."/>
            <person name="Stajich J.E."/>
        </authorList>
    </citation>
    <scope>NUCLEOTIDE SEQUENCE [LARGE SCALE GENOMIC DNA]</scope>
    <source>
        <strain evidence="1 2">CCFEE 6315</strain>
    </source>
</reference>
<dbReference type="AlphaFoldDB" id="A0A4U0TSC7"/>
<protein>
    <submittedName>
        <fullName evidence="1">Uncharacterized protein</fullName>
    </submittedName>
</protein>
<evidence type="ECO:0000313" key="1">
    <source>
        <dbReference type="EMBL" id="TKA25123.1"/>
    </source>
</evidence>
<name>A0A4U0TSC7_9PEZI</name>
<dbReference type="Proteomes" id="UP000308549">
    <property type="component" value="Unassembled WGS sequence"/>
</dbReference>